<evidence type="ECO:0000259" key="5">
    <source>
        <dbReference type="Pfam" id="PF01420"/>
    </source>
</evidence>
<organism evidence="6 7">
    <name type="scientific">Comamonas nitrativorans</name>
    <dbReference type="NCBI Taxonomy" id="108437"/>
    <lineage>
        <taxon>Bacteria</taxon>
        <taxon>Pseudomonadati</taxon>
        <taxon>Pseudomonadota</taxon>
        <taxon>Betaproteobacteria</taxon>
        <taxon>Burkholderiales</taxon>
        <taxon>Comamonadaceae</taxon>
        <taxon>Comamonas</taxon>
    </lineage>
</organism>
<comment type="caution">
    <text evidence="6">The sequence shown here is derived from an EMBL/GenBank/DDBJ whole genome shotgun (WGS) entry which is preliminary data.</text>
</comment>
<dbReference type="Pfam" id="PF01420">
    <property type="entry name" value="Methylase_S"/>
    <property type="match status" value="2"/>
</dbReference>
<evidence type="ECO:0000313" key="7">
    <source>
        <dbReference type="Proteomes" id="UP001595967"/>
    </source>
</evidence>
<protein>
    <submittedName>
        <fullName evidence="6">Restriction endonuclease subunit S</fullName>
        <ecNumber evidence="6">3.1.21.-</ecNumber>
    </submittedName>
</protein>
<accession>A0ABV9GTM7</accession>
<dbReference type="CDD" id="cd17496">
    <property type="entry name" value="RMtype1_S_BliBORF2384P-TRD1-CR1_like"/>
    <property type="match status" value="1"/>
</dbReference>
<dbReference type="EC" id="3.1.21.-" evidence="6"/>
<gene>
    <name evidence="6" type="ORF">ACFO3A_03905</name>
</gene>
<evidence type="ECO:0000313" key="6">
    <source>
        <dbReference type="EMBL" id="MFC4621352.1"/>
    </source>
</evidence>
<dbReference type="EMBL" id="JBHSEW010000002">
    <property type="protein sequence ID" value="MFC4621352.1"/>
    <property type="molecule type" value="Genomic_DNA"/>
</dbReference>
<dbReference type="RefSeq" id="WP_377724155.1">
    <property type="nucleotide sequence ID" value="NZ_JBHSEW010000002.1"/>
</dbReference>
<keyword evidence="2" id="KW-0680">Restriction system</keyword>
<evidence type="ECO:0000256" key="2">
    <source>
        <dbReference type="ARBA" id="ARBA00022747"/>
    </source>
</evidence>
<feature type="domain" description="Type I restriction modification DNA specificity" evidence="5">
    <location>
        <begin position="245"/>
        <end position="420"/>
    </location>
</feature>
<evidence type="ECO:0000256" key="1">
    <source>
        <dbReference type="ARBA" id="ARBA00010923"/>
    </source>
</evidence>
<dbReference type="InterPro" id="IPR000055">
    <property type="entry name" value="Restrct_endonuc_typeI_TRD"/>
</dbReference>
<evidence type="ECO:0000256" key="3">
    <source>
        <dbReference type="ARBA" id="ARBA00023125"/>
    </source>
</evidence>
<keyword evidence="6" id="KW-0540">Nuclease</keyword>
<keyword evidence="6" id="KW-0255">Endonuclease</keyword>
<dbReference type="InterPro" id="IPR044946">
    <property type="entry name" value="Restrct_endonuc_typeI_TRD_sf"/>
</dbReference>
<dbReference type="GO" id="GO:0004519">
    <property type="term" value="F:endonuclease activity"/>
    <property type="evidence" value="ECO:0007669"/>
    <property type="project" value="UniProtKB-KW"/>
</dbReference>
<proteinExistence type="inferred from homology"/>
<evidence type="ECO:0000256" key="4">
    <source>
        <dbReference type="SAM" id="Coils"/>
    </source>
</evidence>
<reference evidence="7" key="1">
    <citation type="journal article" date="2019" name="Int. J. Syst. Evol. Microbiol.">
        <title>The Global Catalogue of Microorganisms (GCM) 10K type strain sequencing project: providing services to taxonomists for standard genome sequencing and annotation.</title>
        <authorList>
            <consortium name="The Broad Institute Genomics Platform"/>
            <consortium name="The Broad Institute Genome Sequencing Center for Infectious Disease"/>
            <person name="Wu L."/>
            <person name="Ma J."/>
        </authorList>
    </citation>
    <scope>NUCLEOTIDE SEQUENCE [LARGE SCALE GENOMIC DNA]</scope>
    <source>
        <strain evidence="7">JCM 11650</strain>
    </source>
</reference>
<dbReference type="Proteomes" id="UP001595967">
    <property type="component" value="Unassembled WGS sequence"/>
</dbReference>
<name>A0ABV9GTM7_9BURK</name>
<dbReference type="GO" id="GO:0016787">
    <property type="term" value="F:hydrolase activity"/>
    <property type="evidence" value="ECO:0007669"/>
    <property type="project" value="UniProtKB-KW"/>
</dbReference>
<dbReference type="PANTHER" id="PTHR43140">
    <property type="entry name" value="TYPE-1 RESTRICTION ENZYME ECOKI SPECIFICITY PROTEIN"/>
    <property type="match status" value="1"/>
</dbReference>
<dbReference type="InterPro" id="IPR051212">
    <property type="entry name" value="Type-I_RE_S_subunit"/>
</dbReference>
<comment type="similarity">
    <text evidence="1">Belongs to the type-I restriction system S methylase family.</text>
</comment>
<keyword evidence="3" id="KW-0238">DNA-binding</keyword>
<feature type="coiled-coil region" evidence="4">
    <location>
        <begin position="151"/>
        <end position="188"/>
    </location>
</feature>
<dbReference type="PANTHER" id="PTHR43140:SF1">
    <property type="entry name" value="TYPE I RESTRICTION ENZYME ECOKI SPECIFICITY SUBUNIT"/>
    <property type="match status" value="1"/>
</dbReference>
<feature type="domain" description="Type I restriction modification DNA specificity" evidence="5">
    <location>
        <begin position="7"/>
        <end position="161"/>
    </location>
</feature>
<sequence length="487" mass="52348">MSGLPCGWARATLGEIATFEMGQAPAGSASNFDGIGTIFVKAGEFGALYPVIREWTTEPKKFARDGDVLICVVGATSGKLNLGIDCAIGRSVAAIRPISGISQKSIYYQLLPRVELLRANSTGSAQGVISQADLAKLDVLLPPRIEQTRIVEKLESLLADLDAGVAELKAAQRKLARYRQSLLKAAVEGALTAEWREANVPQETGAQLLQRILRERRARFEQKHGPKKKYKEPATPDTSQLPALPEGWVWASLDQIVTESSYGTSEKCGYEAGGTPVLRIPNVGSGTLDLRDMKFSQAALQLDDDNALAVGDVLVIRTNGSIGLVGRAAVVTKPLPAPHYFASYLLRLRCVEVTCTHIWIQTLLCSPAGRSWLEQRAASSAGQHNVSLSTLLTMAIPLPPLAEQHQILTQLDTALSACKAQENAVTHALKQAAAQRRNLLRAAFAGELVPQDPADEPASVLLARICAKRVQEGKAVRKSIKRSGAST</sequence>
<dbReference type="CDD" id="cd17517">
    <property type="entry name" value="RMtype1_S_EcoKI_StySPI-TRD2-CR2_like"/>
    <property type="match status" value="1"/>
</dbReference>
<keyword evidence="7" id="KW-1185">Reference proteome</keyword>
<dbReference type="Gene3D" id="3.90.220.20">
    <property type="entry name" value="DNA methylase specificity domains"/>
    <property type="match status" value="2"/>
</dbReference>
<keyword evidence="6" id="KW-0378">Hydrolase</keyword>
<dbReference type="SUPFAM" id="SSF116734">
    <property type="entry name" value="DNA methylase specificity domain"/>
    <property type="match status" value="2"/>
</dbReference>
<keyword evidence="4" id="KW-0175">Coiled coil</keyword>